<gene>
    <name evidence="1" type="ORF">C8D94_101828</name>
</gene>
<dbReference type="Gene3D" id="2.60.120.10">
    <property type="entry name" value="Jelly Rolls"/>
    <property type="match status" value="1"/>
</dbReference>
<dbReference type="RefSeq" id="WP_115122607.1">
    <property type="nucleotide sequence ID" value="NZ_QRAO01000001.1"/>
</dbReference>
<dbReference type="SUPFAM" id="SSF51206">
    <property type="entry name" value="cAMP-binding domain-like"/>
    <property type="match status" value="1"/>
</dbReference>
<dbReference type="EMBL" id="QRAO01000001">
    <property type="protein sequence ID" value="RDK88949.1"/>
    <property type="molecule type" value="Genomic_DNA"/>
</dbReference>
<dbReference type="OrthoDB" id="680421at2"/>
<organism evidence="1 2">
    <name type="scientific">Marinirhabdus gelatinilytica</name>
    <dbReference type="NCBI Taxonomy" id="1703343"/>
    <lineage>
        <taxon>Bacteria</taxon>
        <taxon>Pseudomonadati</taxon>
        <taxon>Bacteroidota</taxon>
        <taxon>Flavobacteriia</taxon>
        <taxon>Flavobacteriales</taxon>
        <taxon>Flavobacteriaceae</taxon>
    </lineage>
</organism>
<protein>
    <submittedName>
        <fullName evidence="1">CRP-like cAMP-binding protein</fullName>
    </submittedName>
</protein>
<dbReference type="AlphaFoldDB" id="A0A370QKT7"/>
<evidence type="ECO:0000313" key="2">
    <source>
        <dbReference type="Proteomes" id="UP000255317"/>
    </source>
</evidence>
<sequence>MEILDYFDSFYKIGKEAKQELKNIIIEKQYGKNAIVQDIGNTCRTLYFVKEGGARIFYYNKGNDITEHFAFKNEIIVRAESLFTGQTTTKGIETIEKTIMFTIDANALFRLYDDYHNIERLFRLIFENEFVNAIRRIESFQLKTATERYIELLNFTDWVQKIPLKHIASYLGITQVSLSRIRASLT</sequence>
<comment type="caution">
    <text evidence="1">The sequence shown here is derived from an EMBL/GenBank/DDBJ whole genome shotgun (WGS) entry which is preliminary data.</text>
</comment>
<dbReference type="InterPro" id="IPR018490">
    <property type="entry name" value="cNMP-bd_dom_sf"/>
</dbReference>
<reference evidence="1 2" key="1">
    <citation type="submission" date="2018-07" db="EMBL/GenBank/DDBJ databases">
        <title>Genomic Encyclopedia of Type Strains, Phase IV (KMG-IV): sequencing the most valuable type-strain genomes for metagenomic binning, comparative biology and taxonomic classification.</title>
        <authorList>
            <person name="Goeker M."/>
        </authorList>
    </citation>
    <scope>NUCLEOTIDE SEQUENCE [LARGE SCALE GENOMIC DNA]</scope>
    <source>
        <strain evidence="1 2">DSM 101478</strain>
    </source>
</reference>
<dbReference type="Proteomes" id="UP000255317">
    <property type="component" value="Unassembled WGS sequence"/>
</dbReference>
<keyword evidence="2" id="KW-1185">Reference proteome</keyword>
<name>A0A370QKT7_9FLAO</name>
<proteinExistence type="predicted"/>
<dbReference type="InterPro" id="IPR014710">
    <property type="entry name" value="RmlC-like_jellyroll"/>
</dbReference>
<accession>A0A370QKT7</accession>
<evidence type="ECO:0000313" key="1">
    <source>
        <dbReference type="EMBL" id="RDK88949.1"/>
    </source>
</evidence>